<dbReference type="OrthoDB" id="10000507at2"/>
<protein>
    <submittedName>
        <fullName evidence="2">Uncharacterized protein</fullName>
    </submittedName>
</protein>
<evidence type="ECO:0000313" key="2">
    <source>
        <dbReference type="EMBL" id="TCJ88100.1"/>
    </source>
</evidence>
<dbReference type="EMBL" id="SMFR01000013">
    <property type="protein sequence ID" value="TCJ88100.1"/>
    <property type="molecule type" value="Genomic_DNA"/>
</dbReference>
<dbReference type="AlphaFoldDB" id="A0A4R1F402"/>
<sequence length="144" mass="15229">MSGRRELPGPDLSGTEMNDVLRSRIDFRTPPADPVPTPAHTPTAPAHTQVEASKGGVRSGKGTRPDPDGMRRASFYITREAAEALERAADRIVQVLGDGTPRHVALSALLLAGAGQVDVVAQELARQRAAELTARLAALPPIPE</sequence>
<reference evidence="2 3" key="1">
    <citation type="submission" date="2019-03" db="EMBL/GenBank/DDBJ databases">
        <title>Genomic Encyclopedia of Type Strains, Phase IV (KMG-IV): sequencing the most valuable type-strain genomes for metagenomic binning, comparative biology and taxonomic classification.</title>
        <authorList>
            <person name="Goeker M."/>
        </authorList>
    </citation>
    <scope>NUCLEOTIDE SEQUENCE [LARGE SCALE GENOMIC DNA]</scope>
    <source>
        <strain evidence="2 3">DSM 44684</strain>
    </source>
</reference>
<dbReference type="Proteomes" id="UP000294856">
    <property type="component" value="Unassembled WGS sequence"/>
</dbReference>
<name>A0A4R1F402_9NOCA</name>
<organism evidence="2 3">
    <name type="scientific">Nocardia alba</name>
    <dbReference type="NCBI Taxonomy" id="225051"/>
    <lineage>
        <taxon>Bacteria</taxon>
        <taxon>Bacillati</taxon>
        <taxon>Actinomycetota</taxon>
        <taxon>Actinomycetes</taxon>
        <taxon>Mycobacteriales</taxon>
        <taxon>Nocardiaceae</taxon>
        <taxon>Nocardia</taxon>
    </lineage>
</organism>
<proteinExistence type="predicted"/>
<keyword evidence="3" id="KW-1185">Reference proteome</keyword>
<feature type="region of interest" description="Disordered" evidence="1">
    <location>
        <begin position="1"/>
        <end position="73"/>
    </location>
</feature>
<gene>
    <name evidence="2" type="ORF">DFR71_6642</name>
</gene>
<evidence type="ECO:0000313" key="3">
    <source>
        <dbReference type="Proteomes" id="UP000294856"/>
    </source>
</evidence>
<dbReference type="RefSeq" id="WP_132370479.1">
    <property type="nucleotide sequence ID" value="NZ_SMFR01000013.1"/>
</dbReference>
<accession>A0A4R1F402</accession>
<comment type="caution">
    <text evidence="2">The sequence shown here is derived from an EMBL/GenBank/DDBJ whole genome shotgun (WGS) entry which is preliminary data.</text>
</comment>
<evidence type="ECO:0000256" key="1">
    <source>
        <dbReference type="SAM" id="MobiDB-lite"/>
    </source>
</evidence>
<dbReference type="STRING" id="1210063.GCA_001612665_06523"/>